<dbReference type="RefSeq" id="WP_013277458.1">
    <property type="nucleotide sequence ID" value="NC_014378.1"/>
</dbReference>
<dbReference type="HOGENOM" id="CLU_068847_1_0_9"/>
<dbReference type="PANTHER" id="PTHR10192:SF28">
    <property type="entry name" value="MOLYBDOPTERIN MOLYBDENUMTRANSFERASE"/>
    <property type="match status" value="1"/>
</dbReference>
<keyword evidence="4" id="KW-1185">Reference proteome</keyword>
<keyword evidence="1" id="KW-0501">Molybdenum cofactor biosynthesis</keyword>
<dbReference type="GO" id="GO:0005829">
    <property type="term" value="C:cytosol"/>
    <property type="evidence" value="ECO:0007669"/>
    <property type="project" value="TreeGrafter"/>
</dbReference>
<dbReference type="SMART" id="SM00852">
    <property type="entry name" value="MoCF_biosynth"/>
    <property type="match status" value="1"/>
</dbReference>
<organism evidence="3 4">
    <name type="scientific">Acetohalobium arabaticum (strain ATCC 49924 / DSM 5501 / Z-7288)</name>
    <dbReference type="NCBI Taxonomy" id="574087"/>
    <lineage>
        <taxon>Bacteria</taxon>
        <taxon>Bacillati</taxon>
        <taxon>Bacillota</taxon>
        <taxon>Clostridia</taxon>
        <taxon>Halanaerobiales</taxon>
        <taxon>Halobacteroidaceae</taxon>
        <taxon>Acetohalobium</taxon>
    </lineage>
</organism>
<comment type="catalytic activity">
    <reaction evidence="1">
        <text>adenylyl-molybdopterin + molybdate = Mo-molybdopterin + AMP + H(+)</text>
        <dbReference type="Rhea" id="RHEA:35047"/>
        <dbReference type="ChEBI" id="CHEBI:15378"/>
        <dbReference type="ChEBI" id="CHEBI:36264"/>
        <dbReference type="ChEBI" id="CHEBI:62727"/>
        <dbReference type="ChEBI" id="CHEBI:71302"/>
        <dbReference type="ChEBI" id="CHEBI:456215"/>
    </reaction>
</comment>
<dbReference type="AlphaFoldDB" id="D9QUV3"/>
<dbReference type="KEGG" id="aar:Acear_0466"/>
<keyword evidence="1" id="KW-0479">Metal-binding</keyword>
<keyword evidence="1" id="KW-0500">Molybdenum</keyword>
<dbReference type="InterPro" id="IPR038987">
    <property type="entry name" value="MoeA-like"/>
</dbReference>
<name>D9QUV3_ACEAZ</name>
<proteinExistence type="inferred from homology"/>
<dbReference type="EC" id="2.10.1.1" evidence="1"/>
<dbReference type="OrthoDB" id="9767940at2"/>
<dbReference type="STRING" id="574087.Acear_0466"/>
<dbReference type="GO" id="GO:0006777">
    <property type="term" value="P:Mo-molybdopterin cofactor biosynthetic process"/>
    <property type="evidence" value="ECO:0007669"/>
    <property type="project" value="UniProtKB-UniRule"/>
</dbReference>
<comment type="similarity">
    <text evidence="1">Belongs to the MoeA family.</text>
</comment>
<evidence type="ECO:0000313" key="3">
    <source>
        <dbReference type="EMBL" id="ADL12012.1"/>
    </source>
</evidence>
<evidence type="ECO:0000259" key="2">
    <source>
        <dbReference type="SMART" id="SM00852"/>
    </source>
</evidence>
<dbReference type="InterPro" id="IPR001453">
    <property type="entry name" value="MoaB/Mog_dom"/>
</dbReference>
<comment type="cofactor">
    <cofactor evidence="1">
        <name>Mg(2+)</name>
        <dbReference type="ChEBI" id="CHEBI:18420"/>
    </cofactor>
</comment>
<dbReference type="Gene3D" id="3.40.980.10">
    <property type="entry name" value="MoaB/Mog-like domain"/>
    <property type="match status" value="1"/>
</dbReference>
<comment type="pathway">
    <text evidence="1">Cofactor biosynthesis; molybdopterin biosynthesis.</text>
</comment>
<dbReference type="CDD" id="cd03522">
    <property type="entry name" value="MoeA_like"/>
    <property type="match status" value="1"/>
</dbReference>
<evidence type="ECO:0000313" key="4">
    <source>
        <dbReference type="Proteomes" id="UP000001661"/>
    </source>
</evidence>
<dbReference type="UniPathway" id="UPA00344"/>
<gene>
    <name evidence="3" type="ordered locus">Acear_0466</name>
</gene>
<dbReference type="Pfam" id="PF00994">
    <property type="entry name" value="MoCF_biosynth"/>
    <property type="match status" value="1"/>
</dbReference>
<dbReference type="eggNOG" id="COG0303">
    <property type="taxonomic scope" value="Bacteria"/>
</dbReference>
<reference evidence="3 4" key="1">
    <citation type="journal article" date="2010" name="Stand. Genomic Sci.">
        <title>Complete genome sequence of Acetohalobium arabaticum type strain (Z-7288).</title>
        <authorList>
            <person name="Sikorski J."/>
            <person name="Lapidus A."/>
            <person name="Chertkov O."/>
            <person name="Lucas S."/>
            <person name="Copeland A."/>
            <person name="Glavina Del Rio T."/>
            <person name="Nolan M."/>
            <person name="Tice H."/>
            <person name="Cheng J.F."/>
            <person name="Han C."/>
            <person name="Brambilla E."/>
            <person name="Pitluck S."/>
            <person name="Liolios K."/>
            <person name="Ivanova N."/>
            <person name="Mavromatis K."/>
            <person name="Mikhailova N."/>
            <person name="Pati A."/>
            <person name="Bruce D."/>
            <person name="Detter C."/>
            <person name="Tapia R."/>
            <person name="Goodwin L."/>
            <person name="Chen A."/>
            <person name="Palaniappan K."/>
            <person name="Land M."/>
            <person name="Hauser L."/>
            <person name="Chang Y.J."/>
            <person name="Jeffries C.D."/>
            <person name="Rohde M."/>
            <person name="Goker M."/>
            <person name="Spring S."/>
            <person name="Woyke T."/>
            <person name="Bristow J."/>
            <person name="Eisen J.A."/>
            <person name="Markowitz V."/>
            <person name="Hugenholtz P."/>
            <person name="Kyrpides N.C."/>
            <person name="Klenk H.P."/>
        </authorList>
    </citation>
    <scope>NUCLEOTIDE SEQUENCE [LARGE SCALE GENOMIC DNA]</scope>
    <source>
        <strain evidence="4">ATCC 49924 / DSM 5501 / Z-7288</strain>
    </source>
</reference>
<dbReference type="EMBL" id="CP002105">
    <property type="protein sequence ID" value="ADL12012.1"/>
    <property type="molecule type" value="Genomic_DNA"/>
</dbReference>
<dbReference type="InterPro" id="IPR036425">
    <property type="entry name" value="MoaB/Mog-like_dom_sf"/>
</dbReference>
<comment type="function">
    <text evidence="1">Catalyzes the insertion of molybdate into adenylated molybdopterin with the concomitant release of AMP.</text>
</comment>
<accession>D9QUV3</accession>
<feature type="domain" description="MoaB/Mog" evidence="2">
    <location>
        <begin position="175"/>
        <end position="307"/>
    </location>
</feature>
<sequence length="341" mass="37654">MEIKEIPVEEAVGRVVAHDMTQIIPQEFKGARFQKGDVIDSKDISTLKDMGKEHIYVLSLDEGTIHEDDAACQIAKKVVGKNIVLSEANEGKINLKAEQKGILKVDKDLLLDVNSIDEILITSSHDNIFLQAGDSLAGVRINPLTIEERKLKQFEAILGDQNLFGIEPFVDKKVGVVVTGNEVYSGRIEDEFVPTLQRKFKRWGGELLDSIIVPDEVDEITEALSNLKESGAEVLITGGGMSVDPDDLTPKGIRNTGAEIVKYGVPVLPGNKLMLAYWDGIPVLGLPACVIFEEITVFDLIYPRLLTGEEFTRNDLIELSYGGYCYHCDVCQFPQCSFGKI</sequence>
<keyword evidence="1" id="KW-0808">Transferase</keyword>
<dbReference type="PANTHER" id="PTHR10192">
    <property type="entry name" value="MOLYBDOPTERIN BIOSYNTHESIS PROTEIN"/>
    <property type="match status" value="1"/>
</dbReference>
<dbReference type="GO" id="GO:0061599">
    <property type="term" value="F:molybdopterin molybdotransferase activity"/>
    <property type="evidence" value="ECO:0007669"/>
    <property type="project" value="UniProtKB-UniRule"/>
</dbReference>
<dbReference type="Proteomes" id="UP000001661">
    <property type="component" value="Chromosome"/>
</dbReference>
<keyword evidence="1" id="KW-0460">Magnesium</keyword>
<evidence type="ECO:0000256" key="1">
    <source>
        <dbReference type="RuleBase" id="RU365090"/>
    </source>
</evidence>
<dbReference type="SUPFAM" id="SSF53218">
    <property type="entry name" value="Molybdenum cofactor biosynthesis proteins"/>
    <property type="match status" value="1"/>
</dbReference>
<dbReference type="GO" id="GO:0046872">
    <property type="term" value="F:metal ion binding"/>
    <property type="evidence" value="ECO:0007669"/>
    <property type="project" value="UniProtKB-UniRule"/>
</dbReference>
<protein>
    <recommendedName>
        <fullName evidence="1">Molybdopterin molybdenumtransferase</fullName>
        <ecNumber evidence="1">2.10.1.1</ecNumber>
    </recommendedName>
</protein>